<evidence type="ECO:0000313" key="2">
    <source>
        <dbReference type="Proteomes" id="UP001240150"/>
    </source>
</evidence>
<gene>
    <name evidence="1" type="ORF">ACTOB_003759</name>
</gene>
<accession>A0ABY8WTE3</accession>
<reference evidence="1 2" key="1">
    <citation type="submission" date="2023-06" db="EMBL/GenBank/DDBJ databases">
        <authorList>
            <person name="Yushchuk O."/>
            <person name="Binda E."/>
            <person name="Ruckert-Reed C."/>
            <person name="Fedorenko V."/>
            <person name="Kalinowski J."/>
            <person name="Marinelli F."/>
        </authorList>
    </citation>
    <scope>NUCLEOTIDE SEQUENCE [LARGE SCALE GENOMIC DNA]</scope>
    <source>
        <strain evidence="1 2">NRRL 3884</strain>
    </source>
</reference>
<proteinExistence type="predicted"/>
<sequence length="207" mass="21870">MSAGQTGAPAQRGAGGAGGAVAAATLRFPSADALRLARHCTSALGDDGALPVTGDGVILVEALSRESEWLTYVLLFDRQEPGCWTLYQVGHPGNDDDYLLVADLNEGLRDPAAVAGAQQWAARVVAVPRSLEHSAVDLAVGLAEPVPPRRVTEWRTVRHDGWLGYVPLFNVTQRCEVPVSLMNPETGADCICRYLPQGASLGSGRRG</sequence>
<protein>
    <submittedName>
        <fullName evidence="1">Uncharacterized protein</fullName>
    </submittedName>
</protein>
<name>A0ABY8WTE3_9ACTN</name>
<organism evidence="1 2">
    <name type="scientific">Actinoplanes oblitus</name>
    <dbReference type="NCBI Taxonomy" id="3040509"/>
    <lineage>
        <taxon>Bacteria</taxon>
        <taxon>Bacillati</taxon>
        <taxon>Actinomycetota</taxon>
        <taxon>Actinomycetes</taxon>
        <taxon>Micromonosporales</taxon>
        <taxon>Micromonosporaceae</taxon>
        <taxon>Actinoplanes</taxon>
    </lineage>
</organism>
<dbReference type="RefSeq" id="WP_284921548.1">
    <property type="nucleotide sequence ID" value="NZ_CP126980.1"/>
</dbReference>
<dbReference type="Proteomes" id="UP001240150">
    <property type="component" value="Chromosome"/>
</dbReference>
<evidence type="ECO:0000313" key="1">
    <source>
        <dbReference type="EMBL" id="WIN00078.1"/>
    </source>
</evidence>
<dbReference type="EMBL" id="CP126980">
    <property type="protein sequence ID" value="WIN00078.1"/>
    <property type="molecule type" value="Genomic_DNA"/>
</dbReference>
<keyword evidence="2" id="KW-1185">Reference proteome</keyword>